<comment type="cofactor">
    <cofactor evidence="2">
        <name>heme</name>
        <dbReference type="ChEBI" id="CHEBI:30413"/>
    </cofactor>
</comment>
<dbReference type="Pfam" id="PF00067">
    <property type="entry name" value="p450"/>
    <property type="match status" value="1"/>
</dbReference>
<keyword evidence="3" id="KW-0560">Oxidoreductase</keyword>
<evidence type="ECO:0000256" key="3">
    <source>
        <dbReference type="RuleBase" id="RU000461"/>
    </source>
</evidence>
<dbReference type="AlphaFoldDB" id="M9QXN1"/>
<dbReference type="GO" id="GO:0010291">
    <property type="term" value="F:beta-carotene 3-hydroxylase activity"/>
    <property type="evidence" value="ECO:0007669"/>
    <property type="project" value="TreeGrafter"/>
</dbReference>
<evidence type="ECO:0000256" key="1">
    <source>
        <dbReference type="ARBA" id="ARBA00010617"/>
    </source>
</evidence>
<keyword evidence="2 3" id="KW-0349">Heme</keyword>
<dbReference type="InterPro" id="IPR036396">
    <property type="entry name" value="Cyt_P450_sf"/>
</dbReference>
<dbReference type="PRINTS" id="PR00463">
    <property type="entry name" value="EP450I"/>
</dbReference>
<dbReference type="InterPro" id="IPR017972">
    <property type="entry name" value="Cyt_P450_CS"/>
</dbReference>
<dbReference type="GO" id="GO:0016123">
    <property type="term" value="P:xanthophyll biosynthetic process"/>
    <property type="evidence" value="ECO:0007669"/>
    <property type="project" value="TreeGrafter"/>
</dbReference>
<reference evidence="5" key="1">
    <citation type="journal article" date="2014" name="Mol. Biol. Rep.">
        <title>Gene cloning, sequence analysis, and expression profiles of a novel ?-ring carotenoid hydroxylase gene from the photoheterotrophic green alga Chlorella kessleri.</title>
        <authorList>
            <person name="Yu X."/>
            <person name="Cui H."/>
            <person name="Cui Y."/>
            <person name="Wang Y."/>
            <person name="Li X."/>
            <person name="Liu Z."/>
            <person name="Qin S."/>
        </authorList>
    </citation>
    <scope>NUCLEOTIDE SEQUENCE</scope>
</reference>
<dbReference type="InterPro" id="IPR001128">
    <property type="entry name" value="Cyt_P450"/>
</dbReference>
<dbReference type="PROSITE" id="PS00086">
    <property type="entry name" value="CYTOCHROME_P450"/>
    <property type="match status" value="1"/>
</dbReference>
<feature type="region of interest" description="Disordered" evidence="4">
    <location>
        <begin position="13"/>
        <end position="40"/>
    </location>
</feature>
<evidence type="ECO:0000256" key="2">
    <source>
        <dbReference type="PIRSR" id="PIRSR602401-1"/>
    </source>
</evidence>
<dbReference type="InterPro" id="IPR002401">
    <property type="entry name" value="Cyt_P450_E_grp-I"/>
</dbReference>
<dbReference type="PANTHER" id="PTHR24291:SF171">
    <property type="entry name" value="PROTEIN LUTEIN DEFICIENT 5, CHLOROPLASTIC"/>
    <property type="match status" value="1"/>
</dbReference>
<proteinExistence type="evidence at transcript level"/>
<dbReference type="PRINTS" id="PR00385">
    <property type="entry name" value="P450"/>
</dbReference>
<dbReference type="SUPFAM" id="SSF48264">
    <property type="entry name" value="Cytochrome P450"/>
    <property type="match status" value="1"/>
</dbReference>
<feature type="binding site" description="axial binding residue" evidence="2">
    <location>
        <position position="526"/>
    </location>
    <ligand>
        <name>heme</name>
        <dbReference type="ChEBI" id="CHEBI:30413"/>
    </ligand>
    <ligandPart>
        <name>Fe</name>
        <dbReference type="ChEBI" id="CHEBI:18248"/>
    </ligandPart>
</feature>
<name>M9QXN1_PARKE</name>
<dbReference type="Gene3D" id="1.10.630.10">
    <property type="entry name" value="Cytochrome P450"/>
    <property type="match status" value="1"/>
</dbReference>
<dbReference type="InterPro" id="IPR050196">
    <property type="entry name" value="Cytochrome_P450_Monoox"/>
</dbReference>
<dbReference type="PANTHER" id="PTHR24291">
    <property type="entry name" value="CYTOCHROME P450 FAMILY 4"/>
    <property type="match status" value="1"/>
</dbReference>
<organism evidence="5">
    <name type="scientific">Parachlorella kessleri</name>
    <name type="common">Green alga</name>
    <name type="synonym">Chlorella kessleri</name>
    <dbReference type="NCBI Taxonomy" id="3074"/>
    <lineage>
        <taxon>Eukaryota</taxon>
        <taxon>Viridiplantae</taxon>
        <taxon>Chlorophyta</taxon>
        <taxon>core chlorophytes</taxon>
        <taxon>Trebouxiophyceae</taxon>
        <taxon>Chlorellales</taxon>
        <taxon>Chlorellaceae</taxon>
        <taxon>Parachlorella</taxon>
    </lineage>
</organism>
<evidence type="ECO:0000256" key="4">
    <source>
        <dbReference type="SAM" id="MobiDB-lite"/>
    </source>
</evidence>
<protein>
    <submittedName>
        <fullName evidence="5">Carotenoid hydroxylase</fullName>
    </submittedName>
</protein>
<dbReference type="GO" id="GO:0020037">
    <property type="term" value="F:heme binding"/>
    <property type="evidence" value="ECO:0007669"/>
    <property type="project" value="InterPro"/>
</dbReference>
<comment type="similarity">
    <text evidence="1 3">Belongs to the cytochrome P450 family.</text>
</comment>
<keyword evidence="2 3" id="KW-0479">Metal-binding</keyword>
<sequence>MDTSALFVQKPGHISGQPVHRKKPAGLSQRSRRLQTSQGRQERLVVAAIGSEGKDKAKLKLGENLDDRIMSGEFSDVGSTKERLTRPLRKLLAQDPIGPGRVLALALARVGQRWRTAAARRMPVARGDIREIIGQPVFIPLFKLYQVYGGIFKLSFGPKNFVVVSDPQITKQILLTNAGAYSKGLLSEILDFVMGTGLIPADGQIWRSRRRAIVPSLHKKYIAAMVELFGDCALRGTAVLERAAAEGKAVEMENFFSRFALDIIGKAVFNYEFDSLTTDDPVIQAVYTTLREAEYRSTAFIPYWNIKPLLYLVPRQRRCLEALQIISDTLDELIAKCKRLVEEEDEEFVEEFLSQADPSILHFLVASGEEITSKQLRDDLMTLLIAGHETTAAVLTWTFSCIADRPDVVARIREEVDRVIGDRKPGIEDIRNLRFTARCIAESQRLYPQPPVLIRRSLEPDTLAGFEIQEGQDIFIATWNLHRSPQLWDRPDEFDPDRFGPLEGPAPNEVTEDFKCLPFGGGKRKCIGDQFAIFESVTALAMLVRRFDFAFAPDAPPVSMTTGATIHTTNGLWLCPKPRADLEEVRQREAAAAQGGNSAAAVAHEEPAAAGAASSAGGCPLQTAAAAAAAVSASFWAAWGWADGSWM</sequence>
<accession>M9QXN1</accession>
<keyword evidence="3" id="KW-0503">Monooxygenase</keyword>
<dbReference type="EMBL" id="KC525101">
    <property type="protein sequence ID" value="AGI61105.1"/>
    <property type="molecule type" value="mRNA"/>
</dbReference>
<evidence type="ECO:0000313" key="5">
    <source>
        <dbReference type="EMBL" id="AGI61105.1"/>
    </source>
</evidence>
<dbReference type="GO" id="GO:0009507">
    <property type="term" value="C:chloroplast"/>
    <property type="evidence" value="ECO:0007669"/>
    <property type="project" value="TreeGrafter"/>
</dbReference>
<dbReference type="CDD" id="cd11046">
    <property type="entry name" value="CYP97"/>
    <property type="match status" value="1"/>
</dbReference>
<keyword evidence="2 3" id="KW-0408">Iron</keyword>
<dbReference type="GO" id="GO:0005506">
    <property type="term" value="F:iron ion binding"/>
    <property type="evidence" value="ECO:0007669"/>
    <property type="project" value="InterPro"/>
</dbReference>
<dbReference type="GO" id="GO:0016705">
    <property type="term" value="F:oxidoreductase activity, acting on paired donors, with incorporation or reduction of molecular oxygen"/>
    <property type="evidence" value="ECO:0007669"/>
    <property type="project" value="InterPro"/>
</dbReference>